<dbReference type="EMBL" id="JBHUGY010000051">
    <property type="protein sequence ID" value="MFD2057052.1"/>
    <property type="molecule type" value="Genomic_DNA"/>
</dbReference>
<comment type="caution">
    <text evidence="2">The sequence shown here is derived from an EMBL/GenBank/DDBJ whole genome shotgun (WGS) entry which is preliminary data.</text>
</comment>
<reference evidence="3" key="1">
    <citation type="journal article" date="2019" name="Int. J. Syst. Evol. Microbiol.">
        <title>The Global Catalogue of Microorganisms (GCM) 10K type strain sequencing project: providing services to taxonomists for standard genome sequencing and annotation.</title>
        <authorList>
            <consortium name="The Broad Institute Genomics Platform"/>
            <consortium name="The Broad Institute Genome Sequencing Center for Infectious Disease"/>
            <person name="Wu L."/>
            <person name="Ma J."/>
        </authorList>
    </citation>
    <scope>NUCLEOTIDE SEQUENCE [LARGE SCALE GENOMIC DNA]</scope>
    <source>
        <strain evidence="3">CGMCC 1.16226</strain>
    </source>
</reference>
<evidence type="ECO:0000313" key="3">
    <source>
        <dbReference type="Proteomes" id="UP001597349"/>
    </source>
</evidence>
<sequence length="49" mass="5276">MSHHTKPRAPSKKTFFHFDLCGSETKGDPLSKKARRATSLGGGFEVSAA</sequence>
<gene>
    <name evidence="2" type="ORF">ACFSQT_29425</name>
</gene>
<protein>
    <submittedName>
        <fullName evidence="2">Uncharacterized protein</fullName>
    </submittedName>
</protein>
<proteinExistence type="predicted"/>
<keyword evidence="3" id="KW-1185">Reference proteome</keyword>
<feature type="compositionally biased region" description="Gly residues" evidence="1">
    <location>
        <begin position="40"/>
        <end position="49"/>
    </location>
</feature>
<evidence type="ECO:0000256" key="1">
    <source>
        <dbReference type="SAM" id="MobiDB-lite"/>
    </source>
</evidence>
<dbReference type="RefSeq" id="WP_379024733.1">
    <property type="nucleotide sequence ID" value="NZ_JBHUGY010000051.1"/>
</dbReference>
<evidence type="ECO:0000313" key="2">
    <source>
        <dbReference type="EMBL" id="MFD2057052.1"/>
    </source>
</evidence>
<name>A0ABW4WN69_9HYPH</name>
<dbReference type="Proteomes" id="UP001597349">
    <property type="component" value="Unassembled WGS sequence"/>
</dbReference>
<feature type="region of interest" description="Disordered" evidence="1">
    <location>
        <begin position="24"/>
        <end position="49"/>
    </location>
</feature>
<organism evidence="2 3">
    <name type="scientific">Mesorhizobium calcicola</name>
    <dbReference type="NCBI Taxonomy" id="1300310"/>
    <lineage>
        <taxon>Bacteria</taxon>
        <taxon>Pseudomonadati</taxon>
        <taxon>Pseudomonadota</taxon>
        <taxon>Alphaproteobacteria</taxon>
        <taxon>Hyphomicrobiales</taxon>
        <taxon>Phyllobacteriaceae</taxon>
        <taxon>Mesorhizobium</taxon>
    </lineage>
</organism>
<accession>A0ABW4WN69</accession>